<accession>A0ABW0ZJK2</accession>
<proteinExistence type="predicted"/>
<feature type="region of interest" description="Disordered" evidence="1">
    <location>
        <begin position="31"/>
        <end position="60"/>
    </location>
</feature>
<dbReference type="EMBL" id="JBHSNS010000003">
    <property type="protein sequence ID" value="MFC5729258.1"/>
    <property type="molecule type" value="Genomic_DNA"/>
</dbReference>
<evidence type="ECO:0000313" key="5">
    <source>
        <dbReference type="Proteomes" id="UP001596072"/>
    </source>
</evidence>
<keyword evidence="2" id="KW-0732">Signal</keyword>
<dbReference type="EC" id="3.4.-.-" evidence="4"/>
<dbReference type="GO" id="GO:0016787">
    <property type="term" value="F:hydrolase activity"/>
    <property type="evidence" value="ECO:0007669"/>
    <property type="project" value="UniProtKB-KW"/>
</dbReference>
<evidence type="ECO:0000259" key="3">
    <source>
        <dbReference type="Pfam" id="PF13539"/>
    </source>
</evidence>
<feature type="domain" description="Peptidase M15C" evidence="3">
    <location>
        <begin position="345"/>
        <end position="402"/>
    </location>
</feature>
<gene>
    <name evidence="4" type="ORF">ACFPQB_10035</name>
</gene>
<keyword evidence="5" id="KW-1185">Reference proteome</keyword>
<comment type="caution">
    <text evidence="4">The sequence shown here is derived from an EMBL/GenBank/DDBJ whole genome shotgun (WGS) entry which is preliminary data.</text>
</comment>
<protein>
    <submittedName>
        <fullName evidence="4">M15 family metallopeptidase</fullName>
        <ecNumber evidence="4">3.4.-.-</ecNumber>
    </submittedName>
</protein>
<reference evidence="5" key="1">
    <citation type="journal article" date="2019" name="Int. J. Syst. Evol. Microbiol.">
        <title>The Global Catalogue of Microorganisms (GCM) 10K type strain sequencing project: providing services to taxonomists for standard genome sequencing and annotation.</title>
        <authorList>
            <consortium name="The Broad Institute Genomics Platform"/>
            <consortium name="The Broad Institute Genome Sequencing Center for Infectious Disease"/>
            <person name="Wu L."/>
            <person name="Ma J."/>
        </authorList>
    </citation>
    <scope>NUCLEOTIDE SEQUENCE [LARGE SCALE GENOMIC DNA]</scope>
    <source>
        <strain evidence="5">YIM 94188</strain>
    </source>
</reference>
<organism evidence="4 5">
    <name type="scientific">Nocardioides vastitatis</name>
    <dbReference type="NCBI Taxonomy" id="2568655"/>
    <lineage>
        <taxon>Bacteria</taxon>
        <taxon>Bacillati</taxon>
        <taxon>Actinomycetota</taxon>
        <taxon>Actinomycetes</taxon>
        <taxon>Propionibacteriales</taxon>
        <taxon>Nocardioidaceae</taxon>
        <taxon>Nocardioides</taxon>
    </lineage>
</organism>
<sequence>MGFARGRARLTAGLAGAVAASVLPACSAPEAATPERAGEPSTASASSSAVPENAVDPDHAVAAPGKLEGSLYGDDLLVVSDDTISDELLEQITGVTVRGRKGVVAYEMLSYGQFSVENKLFNIAAVDPAGYRNFTGTKSAAFQDQWDRIAGGEVAVMQDLQRRLPIDDDDYLQVGKQQIHVGAWSTAEVDSVDAMVNEKWGAELGLQKDNAIILNTGLSSPQVVRDRIEKAVGKGKVSIIALDIVAQEGLDIGTFQTAVPVGAFREAVGVFRYTPIGGGRIAPDPAWVKRYIVTEQVPILGTVTCNRHMMPQLKAALAEVQRRGLASEIHPDEYAGCYYPRFIAGSTNLSNHSFGLALDFNVPGNQRGTVGEMNREVVAIFKYWGFAWGGDWAWTDPMHFELERIVNPG</sequence>
<dbReference type="RefSeq" id="WP_378527044.1">
    <property type="nucleotide sequence ID" value="NZ_JBHSNS010000003.1"/>
</dbReference>
<dbReference type="Proteomes" id="UP001596072">
    <property type="component" value="Unassembled WGS sequence"/>
</dbReference>
<evidence type="ECO:0000256" key="2">
    <source>
        <dbReference type="SAM" id="SignalP"/>
    </source>
</evidence>
<keyword evidence="4" id="KW-0378">Hydrolase</keyword>
<feature type="signal peptide" evidence="2">
    <location>
        <begin position="1"/>
        <end position="27"/>
    </location>
</feature>
<evidence type="ECO:0000313" key="4">
    <source>
        <dbReference type="EMBL" id="MFC5729258.1"/>
    </source>
</evidence>
<dbReference type="Pfam" id="PF13539">
    <property type="entry name" value="Peptidase_M15_4"/>
    <property type="match status" value="1"/>
</dbReference>
<dbReference type="InterPro" id="IPR039561">
    <property type="entry name" value="Peptidase_M15C"/>
</dbReference>
<dbReference type="Gene3D" id="3.30.1380.10">
    <property type="match status" value="1"/>
</dbReference>
<evidence type="ECO:0000256" key="1">
    <source>
        <dbReference type="SAM" id="MobiDB-lite"/>
    </source>
</evidence>
<name>A0ABW0ZJK2_9ACTN</name>
<feature type="chain" id="PRO_5046399794" evidence="2">
    <location>
        <begin position="28"/>
        <end position="409"/>
    </location>
</feature>
<dbReference type="InterPro" id="IPR009045">
    <property type="entry name" value="Zn_M74/Hedgehog-like"/>
</dbReference>
<dbReference type="SUPFAM" id="SSF55166">
    <property type="entry name" value="Hedgehog/DD-peptidase"/>
    <property type="match status" value="1"/>
</dbReference>